<dbReference type="GO" id="GO:0004497">
    <property type="term" value="F:monooxygenase activity"/>
    <property type="evidence" value="ECO:0007669"/>
    <property type="project" value="UniProtKB-KW"/>
</dbReference>
<dbReference type="InterPro" id="IPR010971">
    <property type="entry name" value="UbiH/COQ6"/>
</dbReference>
<dbReference type="Pfam" id="PF01494">
    <property type="entry name" value="FAD_binding_3"/>
    <property type="match status" value="1"/>
</dbReference>
<gene>
    <name evidence="9" type="ORF">SAMN05421779_102188</name>
</gene>
<dbReference type="GO" id="GO:0071949">
    <property type="term" value="F:FAD binding"/>
    <property type="evidence" value="ECO:0007669"/>
    <property type="project" value="InterPro"/>
</dbReference>
<evidence type="ECO:0000256" key="3">
    <source>
        <dbReference type="ARBA" id="ARBA00005349"/>
    </source>
</evidence>
<comment type="similarity">
    <text evidence="3">Belongs to the UbiH/COQ6 family.</text>
</comment>
<dbReference type="OrthoDB" id="9796623at2"/>
<dbReference type="Proteomes" id="UP000185678">
    <property type="component" value="Unassembled WGS sequence"/>
</dbReference>
<comment type="cofactor">
    <cofactor evidence="1">
        <name>FAD</name>
        <dbReference type="ChEBI" id="CHEBI:57692"/>
    </cofactor>
</comment>
<keyword evidence="5" id="KW-0274">FAD</keyword>
<dbReference type="AlphaFoldDB" id="A0A1N7JFE7"/>
<sequence>MSSSTPLASSGATLTTDVLIIGGGLVGGTLGCALAQHGIGAVVVDRDSQDHLLEDDYDGRSSAIAGACQRILQVVGIWEHMKPDVQPILDIRVTDSDSPFYLHYDHQDVGEEMGWMASNRTIRRGIFARSAELPNLTMLAPVSLVSLERTQDGVTAVLSDGSTVRAALVVAADGRRSQVRQMAGISITTLPYHQSGIVMTVWHEKDHQGIAHERFLASGPFAILPLPGGHHSSLVWTEKDSLIDSLLSLSPQEFHAELISRFGSFLGEVKVVSKVFAYPLTLQFADRYIDRRLALVGDAAHGMHPVAGQGMNYGLRDVAALVEVLVNAKRLGVDLGSTAILTDYQRWRRPDNMLMLGMTDGIVRLFSNDIKPLRLARTLGLAAVNRLPKLKVFFMKHAMGDVGKLPRLMRGESC</sequence>
<evidence type="ECO:0000259" key="8">
    <source>
        <dbReference type="Pfam" id="PF01494"/>
    </source>
</evidence>
<evidence type="ECO:0000256" key="2">
    <source>
        <dbReference type="ARBA" id="ARBA00004749"/>
    </source>
</evidence>
<dbReference type="EMBL" id="FTOA01000002">
    <property type="protein sequence ID" value="SIS47976.1"/>
    <property type="molecule type" value="Genomic_DNA"/>
</dbReference>
<dbReference type="RefSeq" id="WP_076399093.1">
    <property type="nucleotide sequence ID" value="NZ_FTOA01000002.1"/>
</dbReference>
<dbReference type="PROSITE" id="PS01304">
    <property type="entry name" value="UBIH"/>
    <property type="match status" value="1"/>
</dbReference>
<dbReference type="GO" id="GO:0016705">
    <property type="term" value="F:oxidoreductase activity, acting on paired donors, with incorporation or reduction of molecular oxygen"/>
    <property type="evidence" value="ECO:0007669"/>
    <property type="project" value="InterPro"/>
</dbReference>
<dbReference type="SUPFAM" id="SSF51905">
    <property type="entry name" value="FAD/NAD(P)-binding domain"/>
    <property type="match status" value="1"/>
</dbReference>
<evidence type="ECO:0000313" key="10">
    <source>
        <dbReference type="Proteomes" id="UP000185678"/>
    </source>
</evidence>
<evidence type="ECO:0000256" key="7">
    <source>
        <dbReference type="ARBA" id="ARBA00023033"/>
    </source>
</evidence>
<accession>A0A1N7JFE7</accession>
<dbReference type="PRINTS" id="PR00420">
    <property type="entry name" value="RNGMNOXGNASE"/>
</dbReference>
<dbReference type="STRING" id="80876.SAMN05421779_102188"/>
<dbReference type="InterPro" id="IPR018168">
    <property type="entry name" value="Ubi_Hdrlase_CS"/>
</dbReference>
<dbReference type="PANTHER" id="PTHR43876:SF7">
    <property type="entry name" value="UBIQUINONE BIOSYNTHESIS MONOOXYGENASE COQ6, MITOCHONDRIAL"/>
    <property type="match status" value="1"/>
</dbReference>
<dbReference type="InterPro" id="IPR002938">
    <property type="entry name" value="FAD-bd"/>
</dbReference>
<dbReference type="InterPro" id="IPR051205">
    <property type="entry name" value="UbiH/COQ6_monooxygenase"/>
</dbReference>
<keyword evidence="6" id="KW-0560">Oxidoreductase</keyword>
<evidence type="ECO:0000256" key="4">
    <source>
        <dbReference type="ARBA" id="ARBA00022630"/>
    </source>
</evidence>
<keyword evidence="4" id="KW-0285">Flavoprotein</keyword>
<organism evidence="9 10">
    <name type="scientific">Insolitispirillum peregrinum</name>
    <dbReference type="NCBI Taxonomy" id="80876"/>
    <lineage>
        <taxon>Bacteria</taxon>
        <taxon>Pseudomonadati</taxon>
        <taxon>Pseudomonadota</taxon>
        <taxon>Alphaproteobacteria</taxon>
        <taxon>Rhodospirillales</taxon>
        <taxon>Novispirillaceae</taxon>
        <taxon>Insolitispirillum</taxon>
    </lineage>
</organism>
<name>A0A1N7JFE7_9PROT</name>
<dbReference type="PANTHER" id="PTHR43876">
    <property type="entry name" value="UBIQUINONE BIOSYNTHESIS MONOOXYGENASE COQ6, MITOCHONDRIAL"/>
    <property type="match status" value="1"/>
</dbReference>
<evidence type="ECO:0000256" key="1">
    <source>
        <dbReference type="ARBA" id="ARBA00001974"/>
    </source>
</evidence>
<dbReference type="InterPro" id="IPR036188">
    <property type="entry name" value="FAD/NAD-bd_sf"/>
</dbReference>
<proteinExistence type="inferred from homology"/>
<evidence type="ECO:0000313" key="9">
    <source>
        <dbReference type="EMBL" id="SIS47976.1"/>
    </source>
</evidence>
<dbReference type="Gene3D" id="3.50.50.60">
    <property type="entry name" value="FAD/NAD(P)-binding domain"/>
    <property type="match status" value="2"/>
</dbReference>
<comment type="pathway">
    <text evidence="2">Cofactor biosynthesis; ubiquinone biosynthesis.</text>
</comment>
<dbReference type="FunFam" id="3.50.50.60:FF:000021">
    <property type="entry name" value="Ubiquinone biosynthesis monooxygenase COQ6"/>
    <property type="match status" value="1"/>
</dbReference>
<evidence type="ECO:0000256" key="5">
    <source>
        <dbReference type="ARBA" id="ARBA00022827"/>
    </source>
</evidence>
<dbReference type="NCBIfam" id="TIGR01988">
    <property type="entry name" value="Ubi-OHases"/>
    <property type="match status" value="1"/>
</dbReference>
<dbReference type="GO" id="GO:0110142">
    <property type="term" value="C:ubiquinone biosynthesis complex"/>
    <property type="evidence" value="ECO:0007669"/>
    <property type="project" value="UniProtKB-ARBA"/>
</dbReference>
<reference evidence="9 10" key="1">
    <citation type="submission" date="2017-01" db="EMBL/GenBank/DDBJ databases">
        <authorList>
            <person name="Mah S.A."/>
            <person name="Swanson W.J."/>
            <person name="Moy G.W."/>
            <person name="Vacquier V.D."/>
        </authorList>
    </citation>
    <scope>NUCLEOTIDE SEQUENCE [LARGE SCALE GENOMIC DNA]</scope>
    <source>
        <strain evidence="9 10">DSM 11589</strain>
    </source>
</reference>
<feature type="domain" description="FAD-binding" evidence="8">
    <location>
        <begin position="16"/>
        <end position="349"/>
    </location>
</feature>
<dbReference type="UniPathway" id="UPA00232"/>
<keyword evidence="10" id="KW-1185">Reference proteome</keyword>
<protein>
    <submittedName>
        <fullName evidence="9">2-octaprenyl-6-methoxyphenol hydroxylase /2-octaprenyl-3-methyl-6-methoxy-1,4-benzoquinol hydroxylase</fullName>
    </submittedName>
</protein>
<evidence type="ECO:0000256" key="6">
    <source>
        <dbReference type="ARBA" id="ARBA00023002"/>
    </source>
</evidence>
<keyword evidence="7" id="KW-0503">Monooxygenase</keyword>
<dbReference type="GO" id="GO:0006744">
    <property type="term" value="P:ubiquinone biosynthetic process"/>
    <property type="evidence" value="ECO:0007669"/>
    <property type="project" value="UniProtKB-UniPathway"/>
</dbReference>